<sequence length="597" mass="67460">MGDVSHGFTLKEEPVENFRPLKIRIIGAGYSGIYLGVRIPQKLRNIDFQILEKNEGVGGTWWENRYPGCACDVPAHSYQYPFEPNPLWSAFYAPALEIRHYLEGVAQKYGVYRFIKLRHQVRNYHWDDTLKRWKFSVENLATGKVTEDDADILIVATGPLNTIKWPEIHGLETFEGARMHSAAWDEAYDFKNKRIGIIGGGSSAIQIVPQLQKIQGASLSCFVRSRTWISNPFGEMAMIRLGLDPKELQFSQKFRDSLASDSAAYLEFRKTIETDGSMFYPATLKNSEMQGTVRRMFAQTMQTRLSKKPEIAAKLMPSFAPGCRRLTPGPGYLEALVEDNVDFITDEIEAIDKHGLRLASGQEIDLDVLVCATGFSLGTSRSALAVGRDGASLTTKSPPYLRTYLGITNQDFPNYFTMLGPNSGVGSGSLTAISMDSFPPVFDKIPILRFDFLEAQGDYIVKCIRKLQKEDYVTMSPKKSSVQDFSMYVGEYFTRTVFMDECRSWYKVGQGDTARVVGLWPGSSQHCIEVLRAPRWEDFDFESLEGNRLRWLGNGFSISNLPGGSDPSFYIHPQFVDTPPVERPEDDYKYQIRSFSH</sequence>
<dbReference type="GO" id="GO:0016491">
    <property type="term" value="F:oxidoreductase activity"/>
    <property type="evidence" value="ECO:0007669"/>
    <property type="project" value="UniProtKB-KW"/>
</dbReference>
<gene>
    <name evidence="12" type="ORF">IFR04_003499</name>
</gene>
<keyword evidence="6" id="KW-0285">Flavoprotein</keyword>
<dbReference type="Gene3D" id="3.50.50.60">
    <property type="entry name" value="FAD/NAD(P)-binding domain"/>
    <property type="match status" value="2"/>
</dbReference>
<protein>
    <recommendedName>
        <fullName evidence="5">L-ornithine N(5)-monooxygenase [NAD(P)H]</fullName>
        <ecNumber evidence="5">1.14.13.196</ecNumber>
    </recommendedName>
</protein>
<organism evidence="12 13">
    <name type="scientific">Cadophora malorum</name>
    <dbReference type="NCBI Taxonomy" id="108018"/>
    <lineage>
        <taxon>Eukaryota</taxon>
        <taxon>Fungi</taxon>
        <taxon>Dikarya</taxon>
        <taxon>Ascomycota</taxon>
        <taxon>Pezizomycotina</taxon>
        <taxon>Leotiomycetes</taxon>
        <taxon>Helotiales</taxon>
        <taxon>Ploettnerulaceae</taxon>
        <taxon>Cadophora</taxon>
    </lineage>
</organism>
<keyword evidence="7" id="KW-0274">FAD</keyword>
<proteinExistence type="inferred from homology"/>
<dbReference type="SUPFAM" id="SSF51905">
    <property type="entry name" value="FAD/NAD(P)-binding domain"/>
    <property type="match status" value="3"/>
</dbReference>
<comment type="pathway">
    <text evidence="2">Siderophore biosynthesis.</text>
</comment>
<comment type="similarity">
    <text evidence="4">Belongs to the FAD-binding monooxygenase family.</text>
</comment>
<dbReference type="Proteomes" id="UP000664132">
    <property type="component" value="Unassembled WGS sequence"/>
</dbReference>
<comment type="caution">
    <text evidence="12">The sequence shown here is derived from an EMBL/GenBank/DDBJ whole genome shotgun (WGS) entry which is preliminary data.</text>
</comment>
<accession>A0A8H8BTD7</accession>
<dbReference type="InterPro" id="IPR036188">
    <property type="entry name" value="FAD/NAD-bd_sf"/>
</dbReference>
<dbReference type="PANTHER" id="PTHR42877">
    <property type="entry name" value="L-ORNITHINE N(5)-MONOOXYGENASE-RELATED"/>
    <property type="match status" value="1"/>
</dbReference>
<dbReference type="EC" id="1.14.13.196" evidence="5"/>
<dbReference type="OrthoDB" id="74360at2759"/>
<comment type="similarity">
    <text evidence="3">Belongs to the lysine N(6)-hydroxylase/L-ornithine N(5)-oxygenase family.</text>
</comment>
<evidence type="ECO:0000256" key="2">
    <source>
        <dbReference type="ARBA" id="ARBA00004924"/>
    </source>
</evidence>
<evidence type="ECO:0000256" key="8">
    <source>
        <dbReference type="ARBA" id="ARBA00022857"/>
    </source>
</evidence>
<keyword evidence="13" id="KW-1185">Reference proteome</keyword>
<comment type="catalytic activity">
    <reaction evidence="10">
        <text>L-ornithine + NADPH + O2 = N(5)-hydroxy-L-ornithine + NADP(+) + H2O</text>
        <dbReference type="Rhea" id="RHEA:41508"/>
        <dbReference type="ChEBI" id="CHEBI:15377"/>
        <dbReference type="ChEBI" id="CHEBI:15379"/>
        <dbReference type="ChEBI" id="CHEBI:46911"/>
        <dbReference type="ChEBI" id="CHEBI:57783"/>
        <dbReference type="ChEBI" id="CHEBI:58349"/>
        <dbReference type="ChEBI" id="CHEBI:78275"/>
        <dbReference type="EC" id="1.14.13.196"/>
    </reaction>
</comment>
<keyword evidence="9" id="KW-0560">Oxidoreductase</keyword>
<dbReference type="Pfam" id="PF13450">
    <property type="entry name" value="NAD_binding_8"/>
    <property type="match status" value="1"/>
</dbReference>
<dbReference type="PRINTS" id="PR00469">
    <property type="entry name" value="PNDRDTASEII"/>
</dbReference>
<dbReference type="AlphaFoldDB" id="A0A8H8BTD7"/>
<evidence type="ECO:0000256" key="11">
    <source>
        <dbReference type="ARBA" id="ARBA00049248"/>
    </source>
</evidence>
<dbReference type="Pfam" id="PF13434">
    <property type="entry name" value="Lys_Orn_oxgnase"/>
    <property type="match status" value="1"/>
</dbReference>
<evidence type="ECO:0000313" key="12">
    <source>
        <dbReference type="EMBL" id="KAG4423395.1"/>
    </source>
</evidence>
<reference evidence="12" key="1">
    <citation type="submission" date="2021-02" db="EMBL/GenBank/DDBJ databases">
        <title>Genome sequence Cadophora malorum strain M34.</title>
        <authorList>
            <person name="Stefanovic E."/>
            <person name="Vu D."/>
            <person name="Scully C."/>
            <person name="Dijksterhuis J."/>
            <person name="Roader J."/>
            <person name="Houbraken J."/>
        </authorList>
    </citation>
    <scope>NUCLEOTIDE SEQUENCE</scope>
    <source>
        <strain evidence="12">M34</strain>
    </source>
</reference>
<dbReference type="InterPro" id="IPR025700">
    <property type="entry name" value="Lys/Orn_oxygenase"/>
</dbReference>
<evidence type="ECO:0000256" key="4">
    <source>
        <dbReference type="ARBA" id="ARBA00010139"/>
    </source>
</evidence>
<evidence type="ECO:0000256" key="5">
    <source>
        <dbReference type="ARBA" id="ARBA00012881"/>
    </source>
</evidence>
<dbReference type="PANTHER" id="PTHR42877:SF7">
    <property type="entry name" value="FLAVIN-BINDING MONOOXYGENASE-RELATED"/>
    <property type="match status" value="1"/>
</dbReference>
<dbReference type="EMBL" id="JAFJYH010000035">
    <property type="protein sequence ID" value="KAG4423395.1"/>
    <property type="molecule type" value="Genomic_DNA"/>
</dbReference>
<evidence type="ECO:0000313" key="13">
    <source>
        <dbReference type="Proteomes" id="UP000664132"/>
    </source>
</evidence>
<comment type="catalytic activity">
    <reaction evidence="11">
        <text>L-ornithine + NADH + O2 = N(5)-hydroxy-L-ornithine + NAD(+) + H2O</text>
        <dbReference type="Rhea" id="RHEA:41512"/>
        <dbReference type="ChEBI" id="CHEBI:15377"/>
        <dbReference type="ChEBI" id="CHEBI:15379"/>
        <dbReference type="ChEBI" id="CHEBI:46911"/>
        <dbReference type="ChEBI" id="CHEBI:57540"/>
        <dbReference type="ChEBI" id="CHEBI:57945"/>
        <dbReference type="ChEBI" id="CHEBI:78275"/>
        <dbReference type="EC" id="1.14.13.196"/>
    </reaction>
</comment>
<evidence type="ECO:0000256" key="1">
    <source>
        <dbReference type="ARBA" id="ARBA00001974"/>
    </source>
</evidence>
<evidence type="ECO:0000256" key="9">
    <source>
        <dbReference type="ARBA" id="ARBA00023002"/>
    </source>
</evidence>
<comment type="cofactor">
    <cofactor evidence="1">
        <name>FAD</name>
        <dbReference type="ChEBI" id="CHEBI:57692"/>
    </cofactor>
</comment>
<evidence type="ECO:0000256" key="10">
    <source>
        <dbReference type="ARBA" id="ARBA00047598"/>
    </source>
</evidence>
<name>A0A8H8BTD7_9HELO</name>
<evidence type="ECO:0000256" key="7">
    <source>
        <dbReference type="ARBA" id="ARBA00022827"/>
    </source>
</evidence>
<evidence type="ECO:0000256" key="3">
    <source>
        <dbReference type="ARBA" id="ARBA00007588"/>
    </source>
</evidence>
<evidence type="ECO:0000256" key="6">
    <source>
        <dbReference type="ARBA" id="ARBA00022630"/>
    </source>
</evidence>
<keyword evidence="8" id="KW-0521">NADP</keyword>
<dbReference type="InterPro" id="IPR051209">
    <property type="entry name" value="FAD-bind_Monooxygenase_sf"/>
</dbReference>